<protein>
    <submittedName>
        <fullName evidence="2">Uncharacterized protein</fullName>
    </submittedName>
</protein>
<evidence type="ECO:0000313" key="2">
    <source>
        <dbReference type="EMBL" id="AUX45925.1"/>
    </source>
</evidence>
<dbReference type="Proteomes" id="UP000238348">
    <property type="component" value="Chromosome"/>
</dbReference>
<dbReference type="RefSeq" id="WP_104984230.1">
    <property type="nucleotide sequence ID" value="NZ_CP012673.1"/>
</dbReference>
<sequence length="113" mass="12314">MQRCFQEPPRLSQLLYDSRAAATLSLEDPRLEFYLRKLDWRALARASGHRSVQFHPIDGPLFAPPSSRRGGAPRGGVPQGGAPTCSTDGWAARLRRRMPAVSVAPALSCCPTA</sequence>
<gene>
    <name evidence="2" type="ORF">SOCE26_074270</name>
</gene>
<accession>A0A2L0F2X2</accession>
<dbReference type="AlphaFoldDB" id="A0A2L0F2X2"/>
<reference evidence="2 3" key="1">
    <citation type="submission" date="2015-09" db="EMBL/GenBank/DDBJ databases">
        <title>Sorangium comparison.</title>
        <authorList>
            <person name="Zaburannyi N."/>
            <person name="Bunk B."/>
            <person name="Overmann J."/>
            <person name="Mueller R."/>
        </authorList>
    </citation>
    <scope>NUCLEOTIDE SEQUENCE [LARGE SCALE GENOMIC DNA]</scope>
    <source>
        <strain evidence="2 3">So ce26</strain>
    </source>
</reference>
<evidence type="ECO:0000313" key="3">
    <source>
        <dbReference type="Proteomes" id="UP000238348"/>
    </source>
</evidence>
<organism evidence="2 3">
    <name type="scientific">Sorangium cellulosum</name>
    <name type="common">Polyangium cellulosum</name>
    <dbReference type="NCBI Taxonomy" id="56"/>
    <lineage>
        <taxon>Bacteria</taxon>
        <taxon>Pseudomonadati</taxon>
        <taxon>Myxococcota</taxon>
        <taxon>Polyangia</taxon>
        <taxon>Polyangiales</taxon>
        <taxon>Polyangiaceae</taxon>
        <taxon>Sorangium</taxon>
    </lineage>
</organism>
<proteinExistence type="predicted"/>
<feature type="region of interest" description="Disordered" evidence="1">
    <location>
        <begin position="55"/>
        <end position="86"/>
    </location>
</feature>
<evidence type="ECO:0000256" key="1">
    <source>
        <dbReference type="SAM" id="MobiDB-lite"/>
    </source>
</evidence>
<dbReference type="EMBL" id="CP012673">
    <property type="protein sequence ID" value="AUX45925.1"/>
    <property type="molecule type" value="Genomic_DNA"/>
</dbReference>
<name>A0A2L0F2X2_SORCE</name>